<dbReference type="GeneID" id="111100796"/>
<reference evidence="9 10" key="1">
    <citation type="submission" date="2025-04" db="UniProtKB">
        <authorList>
            <consortium name="RefSeq"/>
        </authorList>
    </citation>
    <scope>IDENTIFICATION</scope>
    <source>
        <tissue evidence="9 10">Whole sample</tissue>
    </source>
</reference>
<dbReference type="PROSITE" id="PS50026">
    <property type="entry name" value="EGF_3"/>
    <property type="match status" value="1"/>
</dbReference>
<evidence type="ECO:0000256" key="5">
    <source>
        <dbReference type="SAM" id="SignalP"/>
    </source>
</evidence>
<dbReference type="InterPro" id="IPR000742">
    <property type="entry name" value="EGF"/>
</dbReference>
<dbReference type="InterPro" id="IPR013783">
    <property type="entry name" value="Ig-like_fold"/>
</dbReference>
<dbReference type="PROSITE" id="PS01186">
    <property type="entry name" value="EGF_2"/>
    <property type="match status" value="2"/>
</dbReference>
<dbReference type="InterPro" id="IPR007110">
    <property type="entry name" value="Ig-like_dom"/>
</dbReference>
<evidence type="ECO:0000259" key="6">
    <source>
        <dbReference type="PROSITE" id="PS50026"/>
    </source>
</evidence>
<feature type="domain" description="Ig-like" evidence="7">
    <location>
        <begin position="165"/>
        <end position="253"/>
    </location>
</feature>
<dbReference type="InterPro" id="IPR003598">
    <property type="entry name" value="Ig_sub2"/>
</dbReference>
<evidence type="ECO:0000256" key="1">
    <source>
        <dbReference type="ARBA" id="ARBA00022729"/>
    </source>
</evidence>
<dbReference type="FunFam" id="2.60.40.10:FF:000107">
    <property type="entry name" value="Myosin, light chain kinase a"/>
    <property type="match status" value="1"/>
</dbReference>
<dbReference type="Gene3D" id="2.10.25.10">
    <property type="entry name" value="Laminin"/>
    <property type="match status" value="2"/>
</dbReference>
<dbReference type="RefSeq" id="XP_022288617.1">
    <property type="nucleotide sequence ID" value="XM_022432909.1"/>
</dbReference>
<evidence type="ECO:0000256" key="3">
    <source>
        <dbReference type="ARBA" id="ARBA00023319"/>
    </source>
</evidence>
<sequence>MTVFHQSAVLILFAVVGLVYPQNTGCFGSGQIIQGDKISVCKGTWSGHIRNATHLCAPGWGVCSHKEQHLLSMVQWQQATAIRGCYAINAAQDGGRCRECSNTMDTDDLAGIGRDCPHKYVGQTSCISGGRIDASCCVDAHFHTACHQTRDITGVVCCKVKGQRPKILARPREKVHVGEGKVFLLSCQAAGSPPPTVHWYKDGRQISDQVNSRVSVLSTGDLLFTLPKRSDTGLYSCEVVNEHGMDMASTKVVIEESSSGCRDGSTEGLSIHRDVHACKGKWEGHVKKGRSLCQKGWRVCSPQDQESLHHISWLDIYDLQGCYAYNAANSRGKCQRCTRGRMAGVGRQCGRLRYTKSSCLARGKVDVFKPRYKPDSCSYKEGVTTGVLCCRKKNRKSAIIKQKTPVCSAKCQNGGTCIRPNVCQCAPGYKGATCHIAICEGGCGSFATCVKPGKCKCKKGYFGKNCRRKAKHQCLRYCMKSCPSGKCTCPKYGKSCEKVLWSHRNRLKS</sequence>
<dbReference type="InterPro" id="IPR013111">
    <property type="entry name" value="EGF_extracell"/>
</dbReference>
<evidence type="ECO:0000313" key="9">
    <source>
        <dbReference type="RefSeq" id="XP_022288617.1"/>
    </source>
</evidence>
<accession>A0A8B8ADQ3</accession>
<dbReference type="InterPro" id="IPR003599">
    <property type="entry name" value="Ig_sub"/>
</dbReference>
<proteinExistence type="predicted"/>
<dbReference type="Pfam" id="PF07974">
    <property type="entry name" value="EGF_2"/>
    <property type="match status" value="1"/>
</dbReference>
<dbReference type="Gene3D" id="2.60.40.10">
    <property type="entry name" value="Immunoglobulins"/>
    <property type="match status" value="1"/>
</dbReference>
<evidence type="ECO:0000259" key="7">
    <source>
        <dbReference type="PROSITE" id="PS50835"/>
    </source>
</evidence>
<keyword evidence="4" id="KW-0245">EGF-like domain</keyword>
<evidence type="ECO:0000313" key="10">
    <source>
        <dbReference type="RefSeq" id="XP_022288618.1"/>
    </source>
</evidence>
<dbReference type="GO" id="GO:0007156">
    <property type="term" value="P:homophilic cell adhesion via plasma membrane adhesion molecules"/>
    <property type="evidence" value="ECO:0007669"/>
    <property type="project" value="TreeGrafter"/>
</dbReference>
<dbReference type="RefSeq" id="XP_022288618.1">
    <property type="nucleotide sequence ID" value="XM_022432910.1"/>
</dbReference>
<feature type="disulfide bond" evidence="4">
    <location>
        <begin position="407"/>
        <end position="417"/>
    </location>
</feature>
<dbReference type="PANTHER" id="PTHR45080:SF8">
    <property type="entry name" value="IG-LIKE DOMAIN-CONTAINING PROTEIN"/>
    <property type="match status" value="1"/>
</dbReference>
<dbReference type="SMART" id="SM00181">
    <property type="entry name" value="EGF"/>
    <property type="match status" value="2"/>
</dbReference>
<dbReference type="SMART" id="SM00409">
    <property type="entry name" value="IG"/>
    <property type="match status" value="1"/>
</dbReference>
<keyword evidence="2 4" id="KW-1015">Disulfide bond</keyword>
<evidence type="ECO:0000256" key="4">
    <source>
        <dbReference type="PROSITE-ProRule" id="PRU00076"/>
    </source>
</evidence>
<keyword evidence="3" id="KW-0393">Immunoglobulin domain</keyword>
<dbReference type="InterPro" id="IPR050958">
    <property type="entry name" value="Cell_Adh-Cytoskel_Orgn"/>
</dbReference>
<dbReference type="PROSITE" id="PS50835">
    <property type="entry name" value="IG_LIKE"/>
    <property type="match status" value="1"/>
</dbReference>
<evidence type="ECO:0000313" key="8">
    <source>
        <dbReference type="Proteomes" id="UP000694844"/>
    </source>
</evidence>
<feature type="domain" description="EGF-like" evidence="6">
    <location>
        <begin position="403"/>
        <end position="435"/>
    </location>
</feature>
<organism evidence="8 10">
    <name type="scientific">Crassostrea virginica</name>
    <name type="common">Eastern oyster</name>
    <dbReference type="NCBI Taxonomy" id="6565"/>
    <lineage>
        <taxon>Eukaryota</taxon>
        <taxon>Metazoa</taxon>
        <taxon>Spiralia</taxon>
        <taxon>Lophotrochozoa</taxon>
        <taxon>Mollusca</taxon>
        <taxon>Bivalvia</taxon>
        <taxon>Autobranchia</taxon>
        <taxon>Pteriomorphia</taxon>
        <taxon>Ostreida</taxon>
        <taxon>Ostreoidea</taxon>
        <taxon>Ostreidae</taxon>
        <taxon>Crassostrea</taxon>
    </lineage>
</organism>
<comment type="caution">
    <text evidence="4">Lacks conserved residue(s) required for the propagation of feature annotation.</text>
</comment>
<feature type="chain" id="PRO_5044665827" evidence="5">
    <location>
        <begin position="22"/>
        <end position="509"/>
    </location>
</feature>
<dbReference type="Pfam" id="PF13927">
    <property type="entry name" value="Ig_3"/>
    <property type="match status" value="1"/>
</dbReference>
<keyword evidence="1 5" id="KW-0732">Signal</keyword>
<dbReference type="InterPro" id="IPR036179">
    <property type="entry name" value="Ig-like_dom_sf"/>
</dbReference>
<name>A0A8B8ADQ3_CRAVI</name>
<dbReference type="GO" id="GO:0005886">
    <property type="term" value="C:plasma membrane"/>
    <property type="evidence" value="ECO:0007669"/>
    <property type="project" value="TreeGrafter"/>
</dbReference>
<gene>
    <name evidence="9 10" type="primary">LOC111100796</name>
</gene>
<dbReference type="SUPFAM" id="SSF48726">
    <property type="entry name" value="Immunoglobulin"/>
    <property type="match status" value="1"/>
</dbReference>
<evidence type="ECO:0000256" key="2">
    <source>
        <dbReference type="ARBA" id="ARBA00023157"/>
    </source>
</evidence>
<keyword evidence="8" id="KW-1185">Reference proteome</keyword>
<dbReference type="Proteomes" id="UP000694844">
    <property type="component" value="Chromosome 6"/>
</dbReference>
<feature type="signal peptide" evidence="5">
    <location>
        <begin position="1"/>
        <end position="21"/>
    </location>
</feature>
<feature type="disulfide bond" evidence="4">
    <location>
        <begin position="425"/>
        <end position="434"/>
    </location>
</feature>
<dbReference type="PROSITE" id="PS00022">
    <property type="entry name" value="EGF_1"/>
    <property type="match status" value="2"/>
</dbReference>
<dbReference type="KEGG" id="cvn:111100796"/>
<dbReference type="OrthoDB" id="10045365at2759"/>
<protein>
    <submittedName>
        <fullName evidence="9 10">Hemicentin-1-like</fullName>
    </submittedName>
</protein>
<dbReference type="AlphaFoldDB" id="A0A8B8ADQ3"/>
<dbReference type="PANTHER" id="PTHR45080">
    <property type="entry name" value="CONTACTIN 5"/>
    <property type="match status" value="1"/>
</dbReference>
<dbReference type="SMART" id="SM00408">
    <property type="entry name" value="IGc2"/>
    <property type="match status" value="1"/>
</dbReference>